<reference evidence="2 3" key="2">
    <citation type="submission" date="2024-07" db="EMBL/GenBank/DDBJ databases">
        <authorList>
            <person name="Akdeniz Z."/>
        </authorList>
    </citation>
    <scope>NUCLEOTIDE SEQUENCE [LARGE SCALE GENOMIC DNA]</scope>
</reference>
<comment type="caution">
    <text evidence="1">The sequence shown here is derived from an EMBL/GenBank/DDBJ whole genome shotgun (WGS) entry which is preliminary data.</text>
</comment>
<dbReference type="Proteomes" id="UP001642409">
    <property type="component" value="Unassembled WGS sequence"/>
</dbReference>
<reference evidence="1" key="1">
    <citation type="submission" date="2023-06" db="EMBL/GenBank/DDBJ databases">
        <authorList>
            <person name="Kurt Z."/>
        </authorList>
    </citation>
    <scope>NUCLEOTIDE SEQUENCE</scope>
</reference>
<evidence type="ECO:0000313" key="3">
    <source>
        <dbReference type="Proteomes" id="UP001642409"/>
    </source>
</evidence>
<name>A0AA86V1W7_9EUKA</name>
<evidence type="ECO:0000313" key="1">
    <source>
        <dbReference type="EMBL" id="CAI9977439.1"/>
    </source>
</evidence>
<sequence>MNCKVSHFYPTVEQCNFISLITIYQHLVNIFIIKGIIYKRNVDLESIIKTRLFDILLLIQGKYNLPLPEIFKRRQHDRTQRIQLVKQSLQVTAHTCDEPTQSASLLTIDKDSEIQELLEIEEDTFIVFNPQGHKAYGLQKSSISQLSFMICDGCLFNDQ</sequence>
<gene>
    <name evidence="2" type="ORF">HINF_LOCUS56767</name>
    <name evidence="1" type="ORF">HINF_LOCUS65084</name>
</gene>
<evidence type="ECO:0000313" key="2">
    <source>
        <dbReference type="EMBL" id="CAL6074536.1"/>
    </source>
</evidence>
<organism evidence="1">
    <name type="scientific">Hexamita inflata</name>
    <dbReference type="NCBI Taxonomy" id="28002"/>
    <lineage>
        <taxon>Eukaryota</taxon>
        <taxon>Metamonada</taxon>
        <taxon>Diplomonadida</taxon>
        <taxon>Hexamitidae</taxon>
        <taxon>Hexamitinae</taxon>
        <taxon>Hexamita</taxon>
    </lineage>
</organism>
<protein>
    <submittedName>
        <fullName evidence="2">Hypothetical_protein</fullName>
    </submittedName>
</protein>
<dbReference type="EMBL" id="CAXDID020000309">
    <property type="protein sequence ID" value="CAL6074536.1"/>
    <property type="molecule type" value="Genomic_DNA"/>
</dbReference>
<accession>A0AA86V1W7</accession>
<dbReference type="AlphaFoldDB" id="A0AA86V1W7"/>
<dbReference type="EMBL" id="CATOUU010001178">
    <property type="protein sequence ID" value="CAI9977439.1"/>
    <property type="molecule type" value="Genomic_DNA"/>
</dbReference>
<keyword evidence="3" id="KW-1185">Reference proteome</keyword>
<proteinExistence type="predicted"/>